<reference evidence="1" key="1">
    <citation type="journal article" date="2019" name="bioRxiv">
        <title>The Genome of the Zebra Mussel, Dreissena polymorpha: A Resource for Invasive Species Research.</title>
        <authorList>
            <person name="McCartney M.A."/>
            <person name="Auch B."/>
            <person name="Kono T."/>
            <person name="Mallez S."/>
            <person name="Zhang Y."/>
            <person name="Obille A."/>
            <person name="Becker A."/>
            <person name="Abrahante J.E."/>
            <person name="Garbe J."/>
            <person name="Badalamenti J.P."/>
            <person name="Herman A."/>
            <person name="Mangelson H."/>
            <person name="Liachko I."/>
            <person name="Sullivan S."/>
            <person name="Sone E.D."/>
            <person name="Koren S."/>
            <person name="Silverstein K.A.T."/>
            <person name="Beckman K.B."/>
            <person name="Gohl D.M."/>
        </authorList>
    </citation>
    <scope>NUCLEOTIDE SEQUENCE</scope>
    <source>
        <strain evidence="1">Duluth1</strain>
        <tissue evidence="1">Whole animal</tissue>
    </source>
</reference>
<keyword evidence="2" id="KW-1185">Reference proteome</keyword>
<gene>
    <name evidence="1" type="ORF">DPMN_152823</name>
</gene>
<comment type="caution">
    <text evidence="1">The sequence shown here is derived from an EMBL/GenBank/DDBJ whole genome shotgun (WGS) entry which is preliminary data.</text>
</comment>
<evidence type="ECO:0000313" key="1">
    <source>
        <dbReference type="EMBL" id="KAH3799217.1"/>
    </source>
</evidence>
<proteinExistence type="predicted"/>
<sequence length="68" mass="7373">MRLRITQARPVSLNDVTRDAVEFEAFNRAGRAKSDGNVSAVATDGSKPTKSMSFKRWLICSKDGLGSA</sequence>
<dbReference type="EMBL" id="JAIWYP010000007">
    <property type="protein sequence ID" value="KAH3799217.1"/>
    <property type="molecule type" value="Genomic_DNA"/>
</dbReference>
<name>A0A9D4FNQ6_DREPO</name>
<dbReference type="Proteomes" id="UP000828390">
    <property type="component" value="Unassembled WGS sequence"/>
</dbReference>
<dbReference type="AlphaFoldDB" id="A0A9D4FNQ6"/>
<evidence type="ECO:0000313" key="2">
    <source>
        <dbReference type="Proteomes" id="UP000828390"/>
    </source>
</evidence>
<accession>A0A9D4FNQ6</accession>
<protein>
    <submittedName>
        <fullName evidence="1">Uncharacterized protein</fullName>
    </submittedName>
</protein>
<organism evidence="1 2">
    <name type="scientific">Dreissena polymorpha</name>
    <name type="common">Zebra mussel</name>
    <name type="synonym">Mytilus polymorpha</name>
    <dbReference type="NCBI Taxonomy" id="45954"/>
    <lineage>
        <taxon>Eukaryota</taxon>
        <taxon>Metazoa</taxon>
        <taxon>Spiralia</taxon>
        <taxon>Lophotrochozoa</taxon>
        <taxon>Mollusca</taxon>
        <taxon>Bivalvia</taxon>
        <taxon>Autobranchia</taxon>
        <taxon>Heteroconchia</taxon>
        <taxon>Euheterodonta</taxon>
        <taxon>Imparidentia</taxon>
        <taxon>Neoheterodontei</taxon>
        <taxon>Myida</taxon>
        <taxon>Dreissenoidea</taxon>
        <taxon>Dreissenidae</taxon>
        <taxon>Dreissena</taxon>
    </lineage>
</organism>
<reference evidence="1" key="2">
    <citation type="submission" date="2020-11" db="EMBL/GenBank/DDBJ databases">
        <authorList>
            <person name="McCartney M.A."/>
            <person name="Auch B."/>
            <person name="Kono T."/>
            <person name="Mallez S."/>
            <person name="Becker A."/>
            <person name="Gohl D.M."/>
            <person name="Silverstein K.A.T."/>
            <person name="Koren S."/>
            <person name="Bechman K.B."/>
            <person name="Herman A."/>
            <person name="Abrahante J.E."/>
            <person name="Garbe J."/>
        </authorList>
    </citation>
    <scope>NUCLEOTIDE SEQUENCE</scope>
    <source>
        <strain evidence="1">Duluth1</strain>
        <tissue evidence="1">Whole animal</tissue>
    </source>
</reference>